<dbReference type="EMBL" id="JACHIP010000001">
    <property type="protein sequence ID" value="MBB5055952.1"/>
    <property type="molecule type" value="Genomic_DNA"/>
</dbReference>
<dbReference type="RefSeq" id="WP_184213671.1">
    <property type="nucleotide sequence ID" value="NZ_JACHIP010000001.1"/>
</dbReference>
<gene>
    <name evidence="4" type="ORF">HDF16_000621</name>
</gene>
<dbReference type="InterPro" id="IPR017804">
    <property type="entry name" value="MeTrfase_EgtD-like"/>
</dbReference>
<dbReference type="InterPro" id="IPR051128">
    <property type="entry name" value="EgtD_Methyltrsf_superfamily"/>
</dbReference>
<evidence type="ECO:0000313" key="4">
    <source>
        <dbReference type="EMBL" id="MBB5055952.1"/>
    </source>
</evidence>
<proteinExistence type="predicted"/>
<reference evidence="4 5" key="1">
    <citation type="submission" date="2020-08" db="EMBL/GenBank/DDBJ databases">
        <title>Genomic Encyclopedia of Type Strains, Phase IV (KMG-V): Genome sequencing to study the core and pangenomes of soil and plant-associated prokaryotes.</title>
        <authorList>
            <person name="Whitman W."/>
        </authorList>
    </citation>
    <scope>NUCLEOTIDE SEQUENCE [LARGE SCALE GENOMIC DNA]</scope>
    <source>
        <strain evidence="4 5">M8UP14</strain>
    </source>
</reference>
<dbReference type="InterPro" id="IPR029063">
    <property type="entry name" value="SAM-dependent_MTases_sf"/>
</dbReference>
<sequence length="334" mass="36379">MSTLTAVPVVNEIAHAVACEVRDGLTANPKTLSPWLFYDEAGSNLFEEITRLPEYYLTRTERQIFTDHADEIVEQARQGKCLAIVELGAGTATKTGILLRATLRGQSRVVYQPVDVSPSALEEARESLEASFPGLTVRPNVANYVTEPLVIDRPPSSRLLALYIGSSIGNFTPAEARGILRNLREQLIPGDALLLGTDLAPGEHKDEAALLDAYDDAAGVTAAFNRNILARINADLGADFDAETFRHRAVWNAEASRIEMHLESTTRQTVDIPANAACPALSLEFEEGETIHTENSYKFTEASIGELLGDCGFTSEKSFRDAKDLFAVTLARAI</sequence>
<comment type="caution">
    <text evidence="4">The sequence shown here is derived from an EMBL/GenBank/DDBJ whole genome shotgun (WGS) entry which is preliminary data.</text>
</comment>
<dbReference type="AlphaFoldDB" id="A0A7W8E1Z1"/>
<dbReference type="GO" id="GO:0032259">
    <property type="term" value="P:methylation"/>
    <property type="evidence" value="ECO:0007669"/>
    <property type="project" value="UniProtKB-KW"/>
</dbReference>
<evidence type="ECO:0000259" key="3">
    <source>
        <dbReference type="Pfam" id="PF10017"/>
    </source>
</evidence>
<evidence type="ECO:0000313" key="5">
    <source>
        <dbReference type="Proteomes" id="UP000540989"/>
    </source>
</evidence>
<dbReference type="Pfam" id="PF10017">
    <property type="entry name" value="Methyltransf_33"/>
    <property type="match status" value="1"/>
</dbReference>
<dbReference type="Proteomes" id="UP000540989">
    <property type="component" value="Unassembled WGS sequence"/>
</dbReference>
<dbReference type="InterPro" id="IPR019257">
    <property type="entry name" value="MeTrfase_dom"/>
</dbReference>
<dbReference type="PANTHER" id="PTHR43397">
    <property type="entry name" value="ERGOTHIONEINE BIOSYNTHESIS PROTEIN 1"/>
    <property type="match status" value="1"/>
</dbReference>
<keyword evidence="1 4" id="KW-0489">Methyltransferase</keyword>
<dbReference type="Gene3D" id="3.40.50.150">
    <property type="entry name" value="Vaccinia Virus protein VP39"/>
    <property type="match status" value="1"/>
</dbReference>
<organism evidence="4 5">
    <name type="scientific">Granulicella aggregans</name>
    <dbReference type="NCBI Taxonomy" id="474949"/>
    <lineage>
        <taxon>Bacteria</taxon>
        <taxon>Pseudomonadati</taxon>
        <taxon>Acidobacteriota</taxon>
        <taxon>Terriglobia</taxon>
        <taxon>Terriglobales</taxon>
        <taxon>Acidobacteriaceae</taxon>
        <taxon>Granulicella</taxon>
    </lineage>
</organism>
<dbReference type="InterPro" id="IPR035094">
    <property type="entry name" value="EgtD"/>
</dbReference>
<dbReference type="SUPFAM" id="SSF53335">
    <property type="entry name" value="S-adenosyl-L-methionine-dependent methyltransferases"/>
    <property type="match status" value="1"/>
</dbReference>
<dbReference type="GO" id="GO:0008168">
    <property type="term" value="F:methyltransferase activity"/>
    <property type="evidence" value="ECO:0007669"/>
    <property type="project" value="UniProtKB-KW"/>
</dbReference>
<keyword evidence="5" id="KW-1185">Reference proteome</keyword>
<keyword evidence="2 4" id="KW-0808">Transferase</keyword>
<evidence type="ECO:0000256" key="2">
    <source>
        <dbReference type="ARBA" id="ARBA00022679"/>
    </source>
</evidence>
<accession>A0A7W8E1Z1</accession>
<protein>
    <submittedName>
        <fullName evidence="4">Dimethylhistidine N-methyltransferase</fullName>
    </submittedName>
</protein>
<evidence type="ECO:0000256" key="1">
    <source>
        <dbReference type="ARBA" id="ARBA00022603"/>
    </source>
</evidence>
<feature type="domain" description="Histidine-specific methyltransferase SAM-dependent" evidence="3">
    <location>
        <begin position="19"/>
        <end position="332"/>
    </location>
</feature>
<dbReference type="PANTHER" id="PTHR43397:SF1">
    <property type="entry name" value="ERGOTHIONEINE BIOSYNTHESIS PROTEIN 1"/>
    <property type="match status" value="1"/>
</dbReference>
<dbReference type="PIRSF" id="PIRSF018005">
    <property type="entry name" value="UCP018005"/>
    <property type="match status" value="1"/>
</dbReference>
<dbReference type="NCBIfam" id="TIGR03438">
    <property type="entry name" value="egtD_ergothio"/>
    <property type="match status" value="1"/>
</dbReference>
<name>A0A7W8E1Z1_9BACT</name>